<accession>A0A1D1UMU3</accession>
<evidence type="ECO:0000313" key="3">
    <source>
        <dbReference type="Proteomes" id="UP000186922"/>
    </source>
</evidence>
<proteinExistence type="predicted"/>
<feature type="region of interest" description="Disordered" evidence="1">
    <location>
        <begin position="25"/>
        <end position="51"/>
    </location>
</feature>
<feature type="compositionally biased region" description="Low complexity" evidence="1">
    <location>
        <begin position="29"/>
        <end position="46"/>
    </location>
</feature>
<gene>
    <name evidence="2" type="primary">RvY_03378-1</name>
    <name evidence="2" type="synonym">RvY_03378.1</name>
    <name evidence="2" type="ORF">RvY_03378</name>
</gene>
<evidence type="ECO:0000313" key="2">
    <source>
        <dbReference type="EMBL" id="GAU91049.1"/>
    </source>
</evidence>
<dbReference type="AlphaFoldDB" id="A0A1D1UMU3"/>
<protein>
    <submittedName>
        <fullName evidence="2">Uncharacterized protein</fullName>
    </submittedName>
</protein>
<dbReference type="EMBL" id="BDGG01000001">
    <property type="protein sequence ID" value="GAU91049.1"/>
    <property type="molecule type" value="Genomic_DNA"/>
</dbReference>
<keyword evidence="3" id="KW-1185">Reference proteome</keyword>
<evidence type="ECO:0000256" key="1">
    <source>
        <dbReference type="SAM" id="MobiDB-lite"/>
    </source>
</evidence>
<dbReference type="Proteomes" id="UP000186922">
    <property type="component" value="Unassembled WGS sequence"/>
</dbReference>
<comment type="caution">
    <text evidence="2">The sequence shown here is derived from an EMBL/GenBank/DDBJ whole genome shotgun (WGS) entry which is preliminary data.</text>
</comment>
<organism evidence="2 3">
    <name type="scientific">Ramazzottius varieornatus</name>
    <name type="common">Water bear</name>
    <name type="synonym">Tardigrade</name>
    <dbReference type="NCBI Taxonomy" id="947166"/>
    <lineage>
        <taxon>Eukaryota</taxon>
        <taxon>Metazoa</taxon>
        <taxon>Ecdysozoa</taxon>
        <taxon>Tardigrada</taxon>
        <taxon>Eutardigrada</taxon>
        <taxon>Parachela</taxon>
        <taxon>Hypsibioidea</taxon>
        <taxon>Ramazzottiidae</taxon>
        <taxon>Ramazzottius</taxon>
    </lineage>
</organism>
<name>A0A1D1UMU3_RAMVA</name>
<sequence length="151" mass="17583">MPQAKERAVLLRKMDRRIELLRLRREDCSSGSSSEDTESSSDSSDTSSEECELDILKTRRRFLRRCLYLRKRSLVPKISHFVDTILSRLNDVRFKVDLRMYTEFFVDLADRLAGHRVFRSTIQNPQRPVQLQLMVATCTWPAKTASCRNGA</sequence>
<reference evidence="2 3" key="1">
    <citation type="journal article" date="2016" name="Nat. Commun.">
        <title>Extremotolerant tardigrade genome and improved radiotolerance of human cultured cells by tardigrade-unique protein.</title>
        <authorList>
            <person name="Hashimoto T."/>
            <person name="Horikawa D.D."/>
            <person name="Saito Y."/>
            <person name="Kuwahara H."/>
            <person name="Kozuka-Hata H."/>
            <person name="Shin-I T."/>
            <person name="Minakuchi Y."/>
            <person name="Ohishi K."/>
            <person name="Motoyama A."/>
            <person name="Aizu T."/>
            <person name="Enomoto A."/>
            <person name="Kondo K."/>
            <person name="Tanaka S."/>
            <person name="Hara Y."/>
            <person name="Koshikawa S."/>
            <person name="Sagara H."/>
            <person name="Miura T."/>
            <person name="Yokobori S."/>
            <person name="Miyagawa K."/>
            <person name="Suzuki Y."/>
            <person name="Kubo T."/>
            <person name="Oyama M."/>
            <person name="Kohara Y."/>
            <person name="Fujiyama A."/>
            <person name="Arakawa K."/>
            <person name="Katayama T."/>
            <person name="Toyoda A."/>
            <person name="Kunieda T."/>
        </authorList>
    </citation>
    <scope>NUCLEOTIDE SEQUENCE [LARGE SCALE GENOMIC DNA]</scope>
    <source>
        <strain evidence="2 3">YOKOZUNA-1</strain>
    </source>
</reference>